<keyword evidence="2" id="KW-1133">Transmembrane helix</keyword>
<feature type="transmembrane region" description="Helical" evidence="2">
    <location>
        <begin position="190"/>
        <end position="211"/>
    </location>
</feature>
<protein>
    <submittedName>
        <fullName evidence="3">Fmp45p</fullName>
    </submittedName>
</protein>
<feature type="transmembrane region" description="Helical" evidence="2">
    <location>
        <begin position="143"/>
        <end position="169"/>
    </location>
</feature>
<dbReference type="GO" id="GO:0032185">
    <property type="term" value="P:septin cytoskeleton organization"/>
    <property type="evidence" value="ECO:0007669"/>
    <property type="project" value="TreeGrafter"/>
</dbReference>
<sequence length="310" mass="33920">MIFKRFVNLLVFLFLLGAGLLTFFLILSGGRDSGTLRSFYWLQADTSGFNSAPDTTRWYNYDWCGYADGQLANCSSRAPAKPFSPRDNFGDTSNLPSSFRNNRNAYYYLSRVGWAMLLIALFFIVMALVPAFLATFLPFKAVPVLYCVLSWLAFFFIILAACLYTGCYVKARKAFHNGGRSAKLGAKNFAFIWTSVFLMLVNAVWSTVFSATHKGCSSYSDHDMYAQYESPSIDTSGQLEKSTYNSGTTDGAGPVTAAPVVGQPQPATSATTHAGDGKFFQKLRTRKHVPSAELGPAADGGLAGPVTVRE</sequence>
<dbReference type="Pfam" id="PF06687">
    <property type="entry name" value="SUR7"/>
    <property type="match status" value="1"/>
</dbReference>
<feature type="region of interest" description="Disordered" evidence="1">
    <location>
        <begin position="288"/>
        <end position="310"/>
    </location>
</feature>
<dbReference type="AlphaFoldDB" id="J8LQP1"/>
<dbReference type="GO" id="GO:0005938">
    <property type="term" value="C:cell cortex"/>
    <property type="evidence" value="ECO:0007669"/>
    <property type="project" value="TreeGrafter"/>
</dbReference>
<evidence type="ECO:0000256" key="2">
    <source>
        <dbReference type="SAM" id="Phobius"/>
    </source>
</evidence>
<dbReference type="HOGENOM" id="CLU_059603_0_0_1"/>
<keyword evidence="2" id="KW-0812">Transmembrane</keyword>
<proteinExistence type="predicted"/>
<feature type="transmembrane region" description="Helical" evidence="2">
    <location>
        <begin position="6"/>
        <end position="27"/>
    </location>
</feature>
<dbReference type="PANTHER" id="PTHR36414:SF3">
    <property type="entry name" value="SUR7 FAMILY PROTEIN FMP45"/>
    <property type="match status" value="1"/>
</dbReference>
<dbReference type="GO" id="GO:0006897">
    <property type="term" value="P:endocytosis"/>
    <property type="evidence" value="ECO:0007669"/>
    <property type="project" value="TreeGrafter"/>
</dbReference>
<gene>
    <name evidence="3" type="ORF">SU7_0433</name>
</gene>
<dbReference type="InterPro" id="IPR009571">
    <property type="entry name" value="SUR7/Rim9-like_fungi"/>
</dbReference>
<dbReference type="Proteomes" id="UP000006968">
    <property type="component" value="Chromosome IV"/>
</dbReference>
<evidence type="ECO:0000256" key="1">
    <source>
        <dbReference type="SAM" id="MobiDB-lite"/>
    </source>
</evidence>
<dbReference type="GO" id="GO:0031505">
    <property type="term" value="P:fungal-type cell wall organization"/>
    <property type="evidence" value="ECO:0007669"/>
    <property type="project" value="TreeGrafter"/>
</dbReference>
<reference evidence="3 4" key="1">
    <citation type="journal article" date="2013" name="BMC Genomics">
        <title>High quality de novo sequencing and assembly of the Saccharomyces arboricolus genome.</title>
        <authorList>
            <person name="Liti G."/>
            <person name="Nguyen Ba A.N."/>
            <person name="Blythe M."/>
            <person name="Mueller C.A."/>
            <person name="Bergstroem A."/>
            <person name="Cubillos F.A."/>
            <person name="Dafhnis-Calas F."/>
            <person name="Khoshraftar S."/>
            <person name="Malla S."/>
            <person name="Mehta N."/>
            <person name="Siow C.C."/>
            <person name="Warringer J."/>
            <person name="Moses A.M."/>
            <person name="Louis E.J."/>
            <person name="Nieduszynski C.A."/>
        </authorList>
    </citation>
    <scope>NUCLEOTIDE SEQUENCE [LARGE SCALE GENOMIC DNA]</scope>
    <source>
        <strain evidence="4">H-6 / AS 2.3317 / CBS 10644</strain>
    </source>
</reference>
<accession>J8LQP1</accession>
<dbReference type="PANTHER" id="PTHR36414">
    <property type="entry name" value="PROTEIN SUR7"/>
    <property type="match status" value="1"/>
</dbReference>
<dbReference type="EMBL" id="ALIE01000033">
    <property type="protein sequence ID" value="EJS44437.1"/>
    <property type="molecule type" value="Genomic_DNA"/>
</dbReference>
<keyword evidence="4" id="KW-1185">Reference proteome</keyword>
<comment type="caution">
    <text evidence="3">The sequence shown here is derived from an EMBL/GenBank/DDBJ whole genome shotgun (WGS) entry which is preliminary data.</text>
</comment>
<organism evidence="3 4">
    <name type="scientific">Saccharomyces arboricola (strain H-6 / AS 2.3317 / CBS 10644)</name>
    <name type="common">Yeast</name>
    <dbReference type="NCBI Taxonomy" id="1160507"/>
    <lineage>
        <taxon>Eukaryota</taxon>
        <taxon>Fungi</taxon>
        <taxon>Dikarya</taxon>
        <taxon>Ascomycota</taxon>
        <taxon>Saccharomycotina</taxon>
        <taxon>Saccharomycetes</taxon>
        <taxon>Saccharomycetales</taxon>
        <taxon>Saccharomycetaceae</taxon>
        <taxon>Saccharomyces</taxon>
    </lineage>
</organism>
<evidence type="ECO:0000313" key="4">
    <source>
        <dbReference type="Proteomes" id="UP000006968"/>
    </source>
</evidence>
<keyword evidence="2" id="KW-0472">Membrane</keyword>
<name>J8LQP1_SACAR</name>
<feature type="transmembrane region" description="Helical" evidence="2">
    <location>
        <begin position="112"/>
        <end position="137"/>
    </location>
</feature>
<dbReference type="GO" id="GO:0030866">
    <property type="term" value="P:cortical actin cytoskeleton organization"/>
    <property type="evidence" value="ECO:0007669"/>
    <property type="project" value="TreeGrafter"/>
</dbReference>
<dbReference type="GO" id="GO:0045121">
    <property type="term" value="C:membrane raft"/>
    <property type="evidence" value="ECO:0007669"/>
    <property type="project" value="TreeGrafter"/>
</dbReference>
<evidence type="ECO:0000313" key="3">
    <source>
        <dbReference type="EMBL" id="EJS44437.1"/>
    </source>
</evidence>
<dbReference type="GO" id="GO:0005886">
    <property type="term" value="C:plasma membrane"/>
    <property type="evidence" value="ECO:0007669"/>
    <property type="project" value="InterPro"/>
</dbReference>
<dbReference type="OrthoDB" id="5419460at2759"/>